<accession>A0A0G4EGA9</accession>
<dbReference type="EMBL" id="CDMY01000219">
    <property type="protein sequence ID" value="CEL94422.1"/>
    <property type="molecule type" value="Genomic_DNA"/>
</dbReference>
<dbReference type="InterPro" id="IPR035965">
    <property type="entry name" value="PAS-like_dom_sf"/>
</dbReference>
<feature type="compositionally biased region" description="Low complexity" evidence="1">
    <location>
        <begin position="298"/>
        <end position="307"/>
    </location>
</feature>
<dbReference type="OrthoDB" id="437447at2759"/>
<reference evidence="2 3" key="1">
    <citation type="submission" date="2014-11" db="EMBL/GenBank/DDBJ databases">
        <authorList>
            <person name="Zhu J."/>
            <person name="Qi W."/>
            <person name="Song R."/>
        </authorList>
    </citation>
    <scope>NUCLEOTIDE SEQUENCE [LARGE SCALE GENOMIC DNA]</scope>
</reference>
<feature type="region of interest" description="Disordered" evidence="1">
    <location>
        <begin position="237"/>
        <end position="308"/>
    </location>
</feature>
<feature type="region of interest" description="Disordered" evidence="1">
    <location>
        <begin position="379"/>
        <end position="406"/>
    </location>
</feature>
<feature type="compositionally biased region" description="Pro residues" evidence="1">
    <location>
        <begin position="238"/>
        <end position="247"/>
    </location>
</feature>
<evidence type="ECO:0008006" key="4">
    <source>
        <dbReference type="Google" id="ProtNLM"/>
    </source>
</evidence>
<dbReference type="AlphaFoldDB" id="A0A0G4EGA9"/>
<keyword evidence="3" id="KW-1185">Reference proteome</keyword>
<organism evidence="2 3">
    <name type="scientific">Vitrella brassicaformis (strain CCMP3155)</name>
    <dbReference type="NCBI Taxonomy" id="1169540"/>
    <lineage>
        <taxon>Eukaryota</taxon>
        <taxon>Sar</taxon>
        <taxon>Alveolata</taxon>
        <taxon>Colpodellida</taxon>
        <taxon>Vitrellaceae</taxon>
        <taxon>Vitrella</taxon>
    </lineage>
</organism>
<evidence type="ECO:0000313" key="3">
    <source>
        <dbReference type="Proteomes" id="UP000041254"/>
    </source>
</evidence>
<name>A0A0G4EGA9_VITBC</name>
<dbReference type="VEuPathDB" id="CryptoDB:Vbra_2037"/>
<feature type="compositionally biased region" description="Low complexity" evidence="1">
    <location>
        <begin position="248"/>
        <end position="281"/>
    </location>
</feature>
<protein>
    <recommendedName>
        <fullName evidence="4">PAS domain-containing protein</fullName>
    </recommendedName>
</protein>
<dbReference type="SUPFAM" id="SSF55785">
    <property type="entry name" value="PYP-like sensor domain (PAS domain)"/>
    <property type="match status" value="1"/>
</dbReference>
<proteinExistence type="predicted"/>
<dbReference type="InParanoid" id="A0A0G4EGA9"/>
<dbReference type="Proteomes" id="UP000041254">
    <property type="component" value="Unassembled WGS sequence"/>
</dbReference>
<gene>
    <name evidence="2" type="ORF">Vbra_2037</name>
</gene>
<feature type="compositionally biased region" description="Basic and acidic residues" evidence="1">
    <location>
        <begin position="392"/>
        <end position="403"/>
    </location>
</feature>
<evidence type="ECO:0000313" key="2">
    <source>
        <dbReference type="EMBL" id="CEL94422.1"/>
    </source>
</evidence>
<sequence>MGYRVCDSEGERREGATRNFAMTNREGLFPRRCASLPLRRVMRRSPGERLPSPGVQNRWVIEHAIEHLPKVCGIKFSLIVSDPRRPDAPLIGCSPGYTKMTGYDEFAFIGRPLSSITSMCGECCDVPEATRERIRECVRRHSKYLCVLQSRKANGDVFPSVLYLSSVYVSRVAATFIVGMQGDASHATGDVENDPLLRRIIQNKLDEFLSKIDMAAWILGKHESATAIESLKASLPKSLPPWAPSPPTTTATTTSSSSSSSKAPSIASPTCTTLSSSSTCETHSEIEVESESDVLSQSDAADSGGSAFVHRRARGRRYTVGDGVCGCGDGAATQQQCAGRGRAATDSQPAPNWLLVERIWPLFPAAVSMMESDPEIREHIQGKGDATPPALSKDDQHQHHGVDKTTTTTKLATAAVAGDGCDGVAASTTSTCVTVEVAGQ</sequence>
<dbReference type="Gene3D" id="3.30.450.20">
    <property type="entry name" value="PAS domain"/>
    <property type="match status" value="1"/>
</dbReference>
<evidence type="ECO:0000256" key="1">
    <source>
        <dbReference type="SAM" id="MobiDB-lite"/>
    </source>
</evidence>